<evidence type="ECO:0000256" key="3">
    <source>
        <dbReference type="ARBA" id="ARBA00009595"/>
    </source>
</evidence>
<comment type="similarity">
    <text evidence="3">Belongs to the Nudix hydrolase family. NudC subfamily.</text>
</comment>
<dbReference type="RefSeq" id="WP_253777075.1">
    <property type="nucleotide sequence ID" value="NZ_JAMTCK010000015.1"/>
</dbReference>
<dbReference type="PANTHER" id="PTHR42904:SF6">
    <property type="entry name" value="NAD-CAPPED RNA HYDROLASE NUDT12"/>
    <property type="match status" value="1"/>
</dbReference>
<evidence type="ECO:0000256" key="8">
    <source>
        <dbReference type="ARBA" id="ARBA00023027"/>
    </source>
</evidence>
<dbReference type="InterPro" id="IPR049734">
    <property type="entry name" value="NudC-like_C"/>
</dbReference>
<evidence type="ECO:0000259" key="10">
    <source>
        <dbReference type="PROSITE" id="PS51462"/>
    </source>
</evidence>
<dbReference type="InterPro" id="IPR015375">
    <property type="entry name" value="NADH_PPase-like_N"/>
</dbReference>
<dbReference type="InterPro" id="IPR050241">
    <property type="entry name" value="NAD-cap_RNA_hydrolase_NudC"/>
</dbReference>
<dbReference type="NCBIfam" id="NF001299">
    <property type="entry name" value="PRK00241.1"/>
    <property type="match status" value="1"/>
</dbReference>
<dbReference type="Gene3D" id="3.90.79.10">
    <property type="entry name" value="Nucleoside Triphosphate Pyrophosphohydrolase"/>
    <property type="match status" value="1"/>
</dbReference>
<dbReference type="InterPro" id="IPR015797">
    <property type="entry name" value="NUDIX_hydrolase-like_dom_sf"/>
</dbReference>
<dbReference type="GO" id="GO:0046872">
    <property type="term" value="F:metal ion binding"/>
    <property type="evidence" value="ECO:0007669"/>
    <property type="project" value="UniProtKB-KW"/>
</dbReference>
<evidence type="ECO:0000256" key="1">
    <source>
        <dbReference type="ARBA" id="ARBA00001946"/>
    </source>
</evidence>
<dbReference type="InterPro" id="IPR015376">
    <property type="entry name" value="Znr_NADH_PPase"/>
</dbReference>
<dbReference type="Pfam" id="PF00293">
    <property type="entry name" value="NUDIX"/>
    <property type="match status" value="1"/>
</dbReference>
<name>A0AAE3GK71_9PSEU</name>
<protein>
    <recommendedName>
        <fullName evidence="4">NAD(+) diphosphatase</fullName>
        <ecNumber evidence="4">3.6.1.22</ecNumber>
    </recommendedName>
</protein>
<dbReference type="GO" id="GO:0005829">
    <property type="term" value="C:cytosol"/>
    <property type="evidence" value="ECO:0007669"/>
    <property type="project" value="TreeGrafter"/>
</dbReference>
<dbReference type="GO" id="GO:0006742">
    <property type="term" value="P:NADP+ catabolic process"/>
    <property type="evidence" value="ECO:0007669"/>
    <property type="project" value="TreeGrafter"/>
</dbReference>
<evidence type="ECO:0000313" key="11">
    <source>
        <dbReference type="EMBL" id="MCP2168869.1"/>
    </source>
</evidence>
<keyword evidence="6" id="KW-0378">Hydrolase</keyword>
<dbReference type="EC" id="3.6.1.22" evidence="4"/>
<dbReference type="AlphaFoldDB" id="A0AAE3GK71"/>
<dbReference type="PROSITE" id="PS51462">
    <property type="entry name" value="NUDIX"/>
    <property type="match status" value="1"/>
</dbReference>
<reference evidence="11" key="1">
    <citation type="submission" date="2022-06" db="EMBL/GenBank/DDBJ databases">
        <title>Genomic Encyclopedia of Archaeal and Bacterial Type Strains, Phase II (KMG-II): from individual species to whole genera.</title>
        <authorList>
            <person name="Goeker M."/>
        </authorList>
    </citation>
    <scope>NUCLEOTIDE SEQUENCE</scope>
    <source>
        <strain evidence="11">DSM 43935</strain>
    </source>
</reference>
<dbReference type="PANTHER" id="PTHR42904">
    <property type="entry name" value="NUDIX HYDROLASE, NUDC SUBFAMILY"/>
    <property type="match status" value="1"/>
</dbReference>
<dbReference type="PROSITE" id="PS00893">
    <property type="entry name" value="NUDIX_BOX"/>
    <property type="match status" value="1"/>
</dbReference>
<evidence type="ECO:0000256" key="9">
    <source>
        <dbReference type="ARBA" id="ARBA00023679"/>
    </source>
</evidence>
<dbReference type="Pfam" id="PF09297">
    <property type="entry name" value="Zn_ribbon_NUD"/>
    <property type="match status" value="1"/>
</dbReference>
<sequence>MTDSTDADTTRGGAAGFQLAALPALSRSTVDRQEPLRDDTHRLLETWPTARVIVVDERGRTEVAPGGSALRHRPATDFGDRPPATAVLLGEQDGVMWWAVPGTAPDDAATANPGWGQGPDPARTTSPTWFDLRAVGSLLGDTEAGLLTTAVSLFNWHRHAGFCAVCGAPTEQVRSGWARHCTGCGREEYPRTDAAMICLVHDGGDLVLLARQPLWPAERYSILAGFLEAGESLEACVAREVAEEVGLAVHSVRYLGSQPWPFPRSIMIGFTAVADPRAPLKLADGEIEDAKWVSRAQVRQALAAGGQLPGLILPGGVSIAGRMLESWAGWHQPERG</sequence>
<organism evidence="11 12">
    <name type="scientific">Goodfellowiella coeruleoviolacea</name>
    <dbReference type="NCBI Taxonomy" id="334858"/>
    <lineage>
        <taxon>Bacteria</taxon>
        <taxon>Bacillati</taxon>
        <taxon>Actinomycetota</taxon>
        <taxon>Actinomycetes</taxon>
        <taxon>Pseudonocardiales</taxon>
        <taxon>Pseudonocardiaceae</taxon>
        <taxon>Goodfellowiella</taxon>
    </lineage>
</organism>
<keyword evidence="8" id="KW-0520">NAD</keyword>
<comment type="catalytic activity">
    <reaction evidence="9">
        <text>a 5'-end NAD(+)-phospho-ribonucleoside in mRNA + H2O = a 5'-end phospho-adenosine-phospho-ribonucleoside in mRNA + beta-nicotinamide D-ribonucleotide + 2 H(+)</text>
        <dbReference type="Rhea" id="RHEA:60876"/>
        <dbReference type="Rhea" id="RHEA-COMP:15698"/>
        <dbReference type="Rhea" id="RHEA-COMP:15719"/>
        <dbReference type="ChEBI" id="CHEBI:14649"/>
        <dbReference type="ChEBI" id="CHEBI:15377"/>
        <dbReference type="ChEBI" id="CHEBI:15378"/>
        <dbReference type="ChEBI" id="CHEBI:144029"/>
        <dbReference type="ChEBI" id="CHEBI:144051"/>
    </reaction>
    <physiologicalReaction direction="left-to-right" evidence="9">
        <dbReference type="Rhea" id="RHEA:60877"/>
    </physiologicalReaction>
</comment>
<dbReference type="GO" id="GO:0019677">
    <property type="term" value="P:NAD+ catabolic process"/>
    <property type="evidence" value="ECO:0007669"/>
    <property type="project" value="TreeGrafter"/>
</dbReference>
<dbReference type="Pfam" id="PF09296">
    <property type="entry name" value="NUDIX-like"/>
    <property type="match status" value="1"/>
</dbReference>
<proteinExistence type="inferred from homology"/>
<keyword evidence="7" id="KW-0460">Magnesium</keyword>
<dbReference type="InterPro" id="IPR020084">
    <property type="entry name" value="NUDIX_hydrolase_CS"/>
</dbReference>
<gene>
    <name evidence="11" type="ORF">LX83_005747</name>
</gene>
<evidence type="ECO:0000256" key="5">
    <source>
        <dbReference type="ARBA" id="ARBA00022723"/>
    </source>
</evidence>
<dbReference type="EMBL" id="JAMTCK010000015">
    <property type="protein sequence ID" value="MCP2168869.1"/>
    <property type="molecule type" value="Genomic_DNA"/>
</dbReference>
<dbReference type="SUPFAM" id="SSF55811">
    <property type="entry name" value="Nudix"/>
    <property type="match status" value="1"/>
</dbReference>
<evidence type="ECO:0000256" key="2">
    <source>
        <dbReference type="ARBA" id="ARBA00001947"/>
    </source>
</evidence>
<evidence type="ECO:0000256" key="7">
    <source>
        <dbReference type="ARBA" id="ARBA00022842"/>
    </source>
</evidence>
<evidence type="ECO:0000256" key="6">
    <source>
        <dbReference type="ARBA" id="ARBA00022801"/>
    </source>
</evidence>
<keyword evidence="12" id="KW-1185">Reference proteome</keyword>
<feature type="domain" description="Nudix hydrolase" evidence="10">
    <location>
        <begin position="190"/>
        <end position="315"/>
    </location>
</feature>
<keyword evidence="5" id="KW-0479">Metal-binding</keyword>
<accession>A0AAE3GK71</accession>
<comment type="cofactor">
    <cofactor evidence="1">
        <name>Mg(2+)</name>
        <dbReference type="ChEBI" id="CHEBI:18420"/>
    </cofactor>
</comment>
<evidence type="ECO:0000256" key="4">
    <source>
        <dbReference type="ARBA" id="ARBA00012381"/>
    </source>
</evidence>
<dbReference type="Gene3D" id="3.90.79.20">
    <property type="match status" value="1"/>
</dbReference>
<dbReference type="CDD" id="cd03429">
    <property type="entry name" value="NUDIX_NADH_pyrophosphatase_Nudt13"/>
    <property type="match status" value="1"/>
</dbReference>
<comment type="caution">
    <text evidence="11">The sequence shown here is derived from an EMBL/GenBank/DDBJ whole genome shotgun (WGS) entry which is preliminary data.</text>
</comment>
<comment type="cofactor">
    <cofactor evidence="2">
        <name>Zn(2+)</name>
        <dbReference type="ChEBI" id="CHEBI:29105"/>
    </cofactor>
</comment>
<dbReference type="Proteomes" id="UP001206128">
    <property type="component" value="Unassembled WGS sequence"/>
</dbReference>
<evidence type="ECO:0000313" key="12">
    <source>
        <dbReference type="Proteomes" id="UP001206128"/>
    </source>
</evidence>
<dbReference type="GO" id="GO:0035529">
    <property type="term" value="F:NADH pyrophosphatase activity"/>
    <property type="evidence" value="ECO:0007669"/>
    <property type="project" value="TreeGrafter"/>
</dbReference>
<dbReference type="InterPro" id="IPR000086">
    <property type="entry name" value="NUDIX_hydrolase_dom"/>
</dbReference>